<dbReference type="Gene3D" id="3.30.530.20">
    <property type="match status" value="1"/>
</dbReference>
<comment type="caution">
    <text evidence="1">The sequence shown here is derived from an EMBL/GenBank/DDBJ whole genome shotgun (WGS) entry which is preliminary data.</text>
</comment>
<dbReference type="Proteomes" id="UP001596002">
    <property type="component" value="Unassembled WGS sequence"/>
</dbReference>
<dbReference type="InterPro" id="IPR023393">
    <property type="entry name" value="START-like_dom_sf"/>
</dbReference>
<gene>
    <name evidence="1" type="ORF">ACFO8Q_02900</name>
</gene>
<dbReference type="EMBL" id="JBHSHC010000014">
    <property type="protein sequence ID" value="MFC4766349.1"/>
    <property type="molecule type" value="Genomic_DNA"/>
</dbReference>
<sequence>MVANSKTLGVSIECPPEKVYEFISDPENLPKWATAFCKSVTKSDGEWIVETPDGPMKIRFVERNKFGALDHYVSPMPGQEILNPMRVIPNGSGSEVIFTLFQLPGMSDDKYLEDAGLVERDLRTLKNVLEGDFNNS</sequence>
<protein>
    <submittedName>
        <fullName evidence="1">SRPBCC family protein</fullName>
    </submittedName>
</protein>
<evidence type="ECO:0000313" key="2">
    <source>
        <dbReference type="Proteomes" id="UP001596002"/>
    </source>
</evidence>
<dbReference type="Pfam" id="PF10604">
    <property type="entry name" value="Polyketide_cyc2"/>
    <property type="match status" value="1"/>
</dbReference>
<name>A0ABV9PXV0_9BACL</name>
<organism evidence="1 2">
    <name type="scientific">Effusibacillus consociatus</name>
    <dbReference type="NCBI Taxonomy" id="1117041"/>
    <lineage>
        <taxon>Bacteria</taxon>
        <taxon>Bacillati</taxon>
        <taxon>Bacillota</taxon>
        <taxon>Bacilli</taxon>
        <taxon>Bacillales</taxon>
        <taxon>Alicyclobacillaceae</taxon>
        <taxon>Effusibacillus</taxon>
    </lineage>
</organism>
<reference evidence="2" key="1">
    <citation type="journal article" date="2019" name="Int. J. Syst. Evol. Microbiol.">
        <title>The Global Catalogue of Microorganisms (GCM) 10K type strain sequencing project: providing services to taxonomists for standard genome sequencing and annotation.</title>
        <authorList>
            <consortium name="The Broad Institute Genomics Platform"/>
            <consortium name="The Broad Institute Genome Sequencing Center for Infectious Disease"/>
            <person name="Wu L."/>
            <person name="Ma J."/>
        </authorList>
    </citation>
    <scope>NUCLEOTIDE SEQUENCE [LARGE SCALE GENOMIC DNA]</scope>
    <source>
        <strain evidence="2">WYCCWR 12678</strain>
    </source>
</reference>
<proteinExistence type="predicted"/>
<dbReference type="SUPFAM" id="SSF55961">
    <property type="entry name" value="Bet v1-like"/>
    <property type="match status" value="1"/>
</dbReference>
<evidence type="ECO:0000313" key="1">
    <source>
        <dbReference type="EMBL" id="MFC4766349.1"/>
    </source>
</evidence>
<accession>A0ABV9PXV0</accession>
<dbReference type="InterPro" id="IPR019587">
    <property type="entry name" value="Polyketide_cyclase/dehydratase"/>
</dbReference>
<keyword evidence="2" id="KW-1185">Reference proteome</keyword>
<dbReference type="RefSeq" id="WP_380024174.1">
    <property type="nucleotide sequence ID" value="NZ_JBHSHC010000014.1"/>
</dbReference>